<evidence type="ECO:0000256" key="2">
    <source>
        <dbReference type="ARBA" id="ARBA00022679"/>
    </source>
</evidence>
<dbReference type="AlphaFoldDB" id="A0A7R8AHP2"/>
<dbReference type="PANTHER" id="PTHR35897">
    <property type="entry name" value="METHYLTRANSFERASE AUSD"/>
    <property type="match status" value="1"/>
</dbReference>
<protein>
    <recommendedName>
        <fullName evidence="7">Methyltransferase domain-containing protein</fullName>
    </recommendedName>
</protein>
<sequence>MTKGSGYVRVWNEDARPSKQLGLETRRFLTEYARLEPGAGIGTMEKHVIHIAKEAFGIESFPCFQKFTFLQFDLCRSPKYQLILEEIKAGNLFLDLGCGLGQEIRRLVYDGAPSENLIALELQQGFVDLGYELFQDRDHLKSQFLVQSFFEDTPEIMGLVGKVRAINSGMFMHLWDYDVQVETAKRMVQLLAPEKGAIITGLHFGCSSPGMWKAVKDSPMFIHNEHSLRDLWGQCARETGTSWDFQCVVERSEDWQDLDPEALNLRWTAVRL</sequence>
<evidence type="ECO:0000313" key="5">
    <source>
        <dbReference type="EMBL" id="BCS18657.1"/>
    </source>
</evidence>
<dbReference type="OrthoDB" id="2094832at2759"/>
<evidence type="ECO:0008006" key="7">
    <source>
        <dbReference type="Google" id="ProtNLM"/>
    </source>
</evidence>
<name>A0A7R8AHP2_9EURO</name>
<dbReference type="RefSeq" id="XP_041550851.1">
    <property type="nucleotide sequence ID" value="XM_041697580.1"/>
</dbReference>
<dbReference type="GeneID" id="64968662"/>
<dbReference type="SUPFAM" id="SSF53335">
    <property type="entry name" value="S-adenosyl-L-methionine-dependent methyltransferases"/>
    <property type="match status" value="1"/>
</dbReference>
<dbReference type="Proteomes" id="UP000654913">
    <property type="component" value="Chromosome 1"/>
</dbReference>
<dbReference type="InterPro" id="IPR051654">
    <property type="entry name" value="Meroterpenoid_MTases"/>
</dbReference>
<reference evidence="5" key="1">
    <citation type="submission" date="2021-01" db="EMBL/GenBank/DDBJ databases">
        <authorList>
            <consortium name="Aspergillus puulaauensis MK2 genome sequencing consortium"/>
            <person name="Kazuki M."/>
            <person name="Futagami T."/>
        </authorList>
    </citation>
    <scope>NUCLEOTIDE SEQUENCE</scope>
    <source>
        <strain evidence="5">MK2</strain>
    </source>
</reference>
<reference evidence="5" key="2">
    <citation type="submission" date="2021-02" db="EMBL/GenBank/DDBJ databases">
        <title>Aspergillus puulaauensis MK2 genome sequence.</title>
        <authorList>
            <person name="Futagami T."/>
            <person name="Mori K."/>
            <person name="Kadooka C."/>
            <person name="Tanaka T."/>
        </authorList>
    </citation>
    <scope>NUCLEOTIDE SEQUENCE</scope>
    <source>
        <strain evidence="5">MK2</strain>
    </source>
</reference>
<dbReference type="EMBL" id="AP024443">
    <property type="protein sequence ID" value="BCS18657.1"/>
    <property type="molecule type" value="Genomic_DNA"/>
</dbReference>
<dbReference type="Gene3D" id="3.40.50.150">
    <property type="entry name" value="Vaccinia Virus protein VP39"/>
    <property type="match status" value="1"/>
</dbReference>
<evidence type="ECO:0000313" key="6">
    <source>
        <dbReference type="Proteomes" id="UP000654913"/>
    </source>
</evidence>
<keyword evidence="3" id="KW-0949">S-adenosyl-L-methionine</keyword>
<evidence type="ECO:0000256" key="1">
    <source>
        <dbReference type="ARBA" id="ARBA00005179"/>
    </source>
</evidence>
<evidence type="ECO:0000256" key="4">
    <source>
        <dbReference type="ARBA" id="ARBA00038314"/>
    </source>
</evidence>
<comment type="pathway">
    <text evidence="1">Secondary metabolite biosynthesis.</text>
</comment>
<dbReference type="KEGG" id="apuu:APUU_11485A"/>
<keyword evidence="2" id="KW-0808">Transferase</keyword>
<dbReference type="PANTHER" id="PTHR35897:SF1">
    <property type="entry name" value="METHYLTRANSFERASE AUSD"/>
    <property type="match status" value="1"/>
</dbReference>
<dbReference type="GO" id="GO:0016740">
    <property type="term" value="F:transferase activity"/>
    <property type="evidence" value="ECO:0007669"/>
    <property type="project" value="UniProtKB-KW"/>
</dbReference>
<accession>A0A7R8AHP2</accession>
<gene>
    <name evidence="5" type="ORF">APUU_11485A</name>
</gene>
<dbReference type="InterPro" id="IPR029063">
    <property type="entry name" value="SAM-dependent_MTases_sf"/>
</dbReference>
<organism evidence="5 6">
    <name type="scientific">Aspergillus puulaauensis</name>
    <dbReference type="NCBI Taxonomy" id="1220207"/>
    <lineage>
        <taxon>Eukaryota</taxon>
        <taxon>Fungi</taxon>
        <taxon>Dikarya</taxon>
        <taxon>Ascomycota</taxon>
        <taxon>Pezizomycotina</taxon>
        <taxon>Eurotiomycetes</taxon>
        <taxon>Eurotiomycetidae</taxon>
        <taxon>Eurotiales</taxon>
        <taxon>Aspergillaceae</taxon>
        <taxon>Aspergillus</taxon>
    </lineage>
</organism>
<comment type="similarity">
    <text evidence="4">Belongs to the class I-like SAM-binding methyltransferase superfamily.</text>
</comment>
<evidence type="ECO:0000256" key="3">
    <source>
        <dbReference type="ARBA" id="ARBA00022691"/>
    </source>
</evidence>
<proteinExistence type="inferred from homology"/>
<keyword evidence="6" id="KW-1185">Reference proteome</keyword>